<sequence length="205" mass="23822">MKLWLLEILACPIDKAYPLSLTILKWKSEELSPNPLEILIKGYQEKNVLKLNEATPVKKEVRENGELFVNDLLVLKPTRFDHYLEQLLTGIEELSNVQDKSSWATLQALELVKTEIKTKLNAALNSLTAGEPADPDKIFQSILTQLEFLNIFKYEFEIEDAVIQCHECKRWFPVFENIPQMLPDNVRDPELDQQFLEKWSHKISI</sequence>
<proteinExistence type="predicted"/>
<dbReference type="InterPro" id="IPR005651">
    <property type="entry name" value="Trm112-like"/>
</dbReference>
<name>A0ABY6HXA4_9ARCH</name>
<accession>A0ABY6HXA4</accession>
<evidence type="ECO:0008006" key="3">
    <source>
        <dbReference type="Google" id="ProtNLM"/>
    </source>
</evidence>
<evidence type="ECO:0000313" key="1">
    <source>
        <dbReference type="EMBL" id="UYP48158.1"/>
    </source>
</evidence>
<dbReference type="Proteomes" id="UP001208689">
    <property type="component" value="Chromosome"/>
</dbReference>
<dbReference type="EMBL" id="CP104013">
    <property type="protein sequence ID" value="UYP48158.1"/>
    <property type="molecule type" value="Genomic_DNA"/>
</dbReference>
<dbReference type="SUPFAM" id="SSF158997">
    <property type="entry name" value="Trm112p-like"/>
    <property type="match status" value="1"/>
</dbReference>
<protein>
    <recommendedName>
        <fullName evidence="3">Trm112 family protein</fullName>
    </recommendedName>
</protein>
<keyword evidence="2" id="KW-1185">Reference proteome</keyword>
<dbReference type="Pfam" id="PF03966">
    <property type="entry name" value="Trm112p"/>
    <property type="match status" value="1"/>
</dbReference>
<evidence type="ECO:0000313" key="2">
    <source>
        <dbReference type="Proteomes" id="UP001208689"/>
    </source>
</evidence>
<organism evidence="1 2">
    <name type="scientific">Candidatus Lokiarchaeum ossiferum</name>
    <dbReference type="NCBI Taxonomy" id="2951803"/>
    <lineage>
        <taxon>Archaea</taxon>
        <taxon>Promethearchaeati</taxon>
        <taxon>Promethearchaeota</taxon>
        <taxon>Promethearchaeia</taxon>
        <taxon>Promethearchaeales</taxon>
        <taxon>Promethearchaeaceae</taxon>
        <taxon>Candidatus Lokiarchaeum</taxon>
    </lineage>
</organism>
<gene>
    <name evidence="1" type="ORF">NEF87_004443</name>
</gene>
<reference evidence="1" key="1">
    <citation type="submission" date="2022-09" db="EMBL/GenBank/DDBJ databases">
        <title>Actin cytoskeleton and complex cell architecture in an #Asgard archaeon.</title>
        <authorList>
            <person name="Ponce Toledo R.I."/>
            <person name="Schleper C."/>
            <person name="Rodrigues Oliveira T."/>
            <person name="Wollweber F."/>
            <person name="Xu J."/>
            <person name="Rittmann S."/>
            <person name="Klingl A."/>
            <person name="Pilhofer M."/>
        </authorList>
    </citation>
    <scope>NUCLEOTIDE SEQUENCE</scope>
    <source>
        <strain evidence="1">B-35</strain>
    </source>
</reference>
<dbReference type="Gene3D" id="2.20.25.10">
    <property type="match status" value="1"/>
</dbReference>